<sequence length="53" mass="5866">MNVKTLRQTLGDPAEKDVTMTSVARRTLWQMYTTYVAVRCGEGNVKNRGGSSS</sequence>
<evidence type="ECO:0000313" key="2">
    <source>
        <dbReference type="Proteomes" id="UP000009062"/>
    </source>
</evidence>
<organism evidence="1 2">
    <name type="scientific">Pyrobaculum oguniense (strain DSM 13380 / JCM 10595 / TE7)</name>
    <dbReference type="NCBI Taxonomy" id="698757"/>
    <lineage>
        <taxon>Archaea</taxon>
        <taxon>Thermoproteota</taxon>
        <taxon>Thermoprotei</taxon>
        <taxon>Thermoproteales</taxon>
        <taxon>Thermoproteaceae</taxon>
        <taxon>Pyrobaculum</taxon>
    </lineage>
</organism>
<dbReference type="AlphaFoldDB" id="H6QC22"/>
<accession>H6QC22</accession>
<dbReference type="HOGENOM" id="CLU_3057290_0_0_2"/>
<proteinExistence type="predicted"/>
<name>H6QC22_PYROT</name>
<evidence type="ECO:0000313" key="1">
    <source>
        <dbReference type="EMBL" id="AFA40814.1"/>
    </source>
</evidence>
<keyword evidence="2" id="KW-1185">Reference proteome</keyword>
<dbReference type="Proteomes" id="UP000009062">
    <property type="component" value="Chromosome"/>
</dbReference>
<gene>
    <name evidence="1" type="ordered locus">Pogu_2787</name>
</gene>
<dbReference type="EMBL" id="CP003316">
    <property type="protein sequence ID" value="AFA40814.1"/>
    <property type="molecule type" value="Genomic_DNA"/>
</dbReference>
<reference evidence="1 2" key="1">
    <citation type="journal article" date="2012" name="Stand. Genomic Sci.">
        <title>Complete genome sequence of Pyrobaculum oguniense.</title>
        <authorList>
            <person name="Bernick D.L."/>
            <person name="Karplus K."/>
            <person name="Lui L.M."/>
            <person name="Coker J.K."/>
            <person name="Murphy J.N."/>
            <person name="Chan P.P."/>
            <person name="Cozen A.E."/>
            <person name="Lowe T.M."/>
        </authorList>
    </citation>
    <scope>NUCLEOTIDE SEQUENCE [LARGE SCALE GENOMIC DNA]</scope>
    <source>
        <strain evidence="1 2">TE7</strain>
    </source>
</reference>
<dbReference type="KEGG" id="pog:Pogu_2787"/>
<protein>
    <submittedName>
        <fullName evidence="1">Uncharacterized protein</fullName>
    </submittedName>
</protein>